<organism evidence="2 3">
    <name type="scientific">Colletotrichum chrysophilum</name>
    <dbReference type="NCBI Taxonomy" id="1836956"/>
    <lineage>
        <taxon>Eukaryota</taxon>
        <taxon>Fungi</taxon>
        <taxon>Dikarya</taxon>
        <taxon>Ascomycota</taxon>
        <taxon>Pezizomycotina</taxon>
        <taxon>Sordariomycetes</taxon>
        <taxon>Hypocreomycetidae</taxon>
        <taxon>Glomerellales</taxon>
        <taxon>Glomerellaceae</taxon>
        <taxon>Colletotrichum</taxon>
        <taxon>Colletotrichum gloeosporioides species complex</taxon>
    </lineage>
</organism>
<feature type="region of interest" description="Disordered" evidence="1">
    <location>
        <begin position="92"/>
        <end position="123"/>
    </location>
</feature>
<reference evidence="2" key="1">
    <citation type="submission" date="2023-01" db="EMBL/GenBank/DDBJ databases">
        <title>Colletotrichum chrysophilum M932 genome sequence.</title>
        <authorList>
            <person name="Baroncelli R."/>
        </authorList>
    </citation>
    <scope>NUCLEOTIDE SEQUENCE</scope>
    <source>
        <strain evidence="2">M932</strain>
    </source>
</reference>
<accession>A0AAD9ENH6</accession>
<feature type="compositionally biased region" description="Polar residues" evidence="1">
    <location>
        <begin position="107"/>
        <end position="116"/>
    </location>
</feature>
<evidence type="ECO:0000313" key="3">
    <source>
        <dbReference type="Proteomes" id="UP001243330"/>
    </source>
</evidence>
<dbReference type="AlphaFoldDB" id="A0AAD9ENH6"/>
<evidence type="ECO:0000313" key="2">
    <source>
        <dbReference type="EMBL" id="KAK1850996.1"/>
    </source>
</evidence>
<dbReference type="EMBL" id="JAQOWY010000106">
    <property type="protein sequence ID" value="KAK1850996.1"/>
    <property type="molecule type" value="Genomic_DNA"/>
</dbReference>
<protein>
    <submittedName>
        <fullName evidence="2">Uncharacterized protein</fullName>
    </submittedName>
</protein>
<dbReference type="Proteomes" id="UP001243330">
    <property type="component" value="Unassembled WGS sequence"/>
</dbReference>
<gene>
    <name evidence="2" type="ORF">CCHR01_06400</name>
</gene>
<sequence length="283" mass="29448">MEMEHLAPPPSPPGDWNREARHGRDGRTPAGKNTGTPLTSISLAEVPCACLSTCAAPHFGLSTPLFHVHLRGSHQPPTSFIVGSSAIDCGGGGAQNLESGDKGRSGVTPTPNTQLAQAGEGPRQRYGAAATGLGLLSTGYPGTSAQIADTLHRRVPFRSTMHLSLFPIVRLAAPCLTSPRLCCSLRLSNDLRENYVTSGVLAQWESGDALSSPASYPAPAVSQQSGKRLKADLPLTPTPCPLAVGCESVALRDTKGPVGGRSPGVLSADWPFSPTFFVGEPPN</sequence>
<comment type="caution">
    <text evidence="2">The sequence shown here is derived from an EMBL/GenBank/DDBJ whole genome shotgun (WGS) entry which is preliminary data.</text>
</comment>
<name>A0AAD9ENH6_9PEZI</name>
<proteinExistence type="predicted"/>
<keyword evidence="3" id="KW-1185">Reference proteome</keyword>
<feature type="compositionally biased region" description="Basic and acidic residues" evidence="1">
    <location>
        <begin position="16"/>
        <end position="27"/>
    </location>
</feature>
<feature type="region of interest" description="Disordered" evidence="1">
    <location>
        <begin position="1"/>
        <end position="38"/>
    </location>
</feature>
<evidence type="ECO:0000256" key="1">
    <source>
        <dbReference type="SAM" id="MobiDB-lite"/>
    </source>
</evidence>